<proteinExistence type="predicted"/>
<organism evidence="1 2">
    <name type="scientific">Linum trigynum</name>
    <dbReference type="NCBI Taxonomy" id="586398"/>
    <lineage>
        <taxon>Eukaryota</taxon>
        <taxon>Viridiplantae</taxon>
        <taxon>Streptophyta</taxon>
        <taxon>Embryophyta</taxon>
        <taxon>Tracheophyta</taxon>
        <taxon>Spermatophyta</taxon>
        <taxon>Magnoliopsida</taxon>
        <taxon>eudicotyledons</taxon>
        <taxon>Gunneridae</taxon>
        <taxon>Pentapetalae</taxon>
        <taxon>rosids</taxon>
        <taxon>fabids</taxon>
        <taxon>Malpighiales</taxon>
        <taxon>Linaceae</taxon>
        <taxon>Linum</taxon>
    </lineage>
</organism>
<accession>A0AAV2DN92</accession>
<evidence type="ECO:0000313" key="1">
    <source>
        <dbReference type="EMBL" id="CAL1374397.1"/>
    </source>
</evidence>
<reference evidence="1 2" key="1">
    <citation type="submission" date="2024-04" db="EMBL/GenBank/DDBJ databases">
        <authorList>
            <person name="Fracassetti M."/>
        </authorList>
    </citation>
    <scope>NUCLEOTIDE SEQUENCE [LARGE SCALE GENOMIC DNA]</scope>
</reference>
<keyword evidence="2" id="KW-1185">Reference proteome</keyword>
<name>A0AAV2DN92_9ROSI</name>
<protein>
    <submittedName>
        <fullName evidence="1">Uncharacterized protein</fullName>
    </submittedName>
</protein>
<evidence type="ECO:0000313" key="2">
    <source>
        <dbReference type="Proteomes" id="UP001497516"/>
    </source>
</evidence>
<dbReference type="Proteomes" id="UP001497516">
    <property type="component" value="Chromosome 3"/>
</dbReference>
<dbReference type="AlphaFoldDB" id="A0AAV2DN92"/>
<gene>
    <name evidence="1" type="ORF">LTRI10_LOCUS16266</name>
</gene>
<sequence>MAPLQTRVEGKRSCDRRINEFHSTGNAQNTIALNVDLPKGDSGQQTAYLVFYFTELFARPKLEDTRIMDIHIRQDDDVGGGRAHQMQSDNVLHDYCFTC</sequence>
<dbReference type="EMBL" id="OZ034816">
    <property type="protein sequence ID" value="CAL1374397.1"/>
    <property type="molecule type" value="Genomic_DNA"/>
</dbReference>